<dbReference type="PANTHER" id="PTHR11941:SF175">
    <property type="entry name" value="ENOYL-COA HYDRATASE-RELATED"/>
    <property type="match status" value="1"/>
</dbReference>
<evidence type="ECO:0000313" key="4">
    <source>
        <dbReference type="EMBL" id="CEE02240.1"/>
    </source>
</evidence>
<evidence type="ECO:0000256" key="2">
    <source>
        <dbReference type="ARBA" id="ARBA00023239"/>
    </source>
</evidence>
<dbReference type="EMBL" id="CCRF01000067">
    <property type="protein sequence ID" value="CEE02240.1"/>
    <property type="molecule type" value="Genomic_DNA"/>
</dbReference>
<dbReference type="PROSITE" id="PS00166">
    <property type="entry name" value="ENOYL_COA_HYDRATASE"/>
    <property type="match status" value="1"/>
</dbReference>
<reference evidence="4 5" key="1">
    <citation type="submission" date="2014-07" db="EMBL/GenBank/DDBJ databases">
        <authorList>
            <person name="Wibberg Daniel"/>
        </authorList>
    </citation>
    <scope>NUCLEOTIDE SEQUENCE [LARGE SCALE GENOMIC DNA]</scope>
</reference>
<dbReference type="PANTHER" id="PTHR11941">
    <property type="entry name" value="ENOYL-COA HYDRATASE-RELATED"/>
    <property type="match status" value="1"/>
</dbReference>
<keyword evidence="5" id="KW-1185">Reference proteome</keyword>
<protein>
    <submittedName>
        <fullName evidence="4">Putative enoyl-CoA hydratase</fullName>
        <ecNumber evidence="4">4.2.1.17</ecNumber>
    </submittedName>
</protein>
<evidence type="ECO:0000313" key="5">
    <source>
        <dbReference type="Proteomes" id="UP000040576"/>
    </source>
</evidence>
<dbReference type="CDD" id="cd06558">
    <property type="entry name" value="crotonase-like"/>
    <property type="match status" value="1"/>
</dbReference>
<comment type="similarity">
    <text evidence="1 3">Belongs to the enoyl-CoA hydratase/isomerase family.</text>
</comment>
<evidence type="ECO:0000256" key="3">
    <source>
        <dbReference type="RuleBase" id="RU003707"/>
    </source>
</evidence>
<dbReference type="RefSeq" id="WP_034771601.1">
    <property type="nucleotide sequence ID" value="NZ_CCRF01000067.1"/>
</dbReference>
<sequence>MAFLHAQIEGKIAVITINRPPANALSQELLLELDEMLTEFSTNDDVRVIVIRGEGKFFCAGADIREFTTIGSQEKAYELARNGQQLMDKIEQYPKPIIASIHGAALGGGLELAMGCHIRLVSENAILGLPELSLGIIPGFAGTQRLPKYVGEQIALEMMITSEPISGTEACQYGLALRAFPEEKLFEETMKLAEKFASKSPASVKAVINLLKYTKTEQFAEGIEQEAKWFSEVFRTEDAKEGIQAFIEKRKPNFVGK</sequence>
<dbReference type="FunFam" id="3.90.226.10:FF:000009">
    <property type="entry name" value="Carnitinyl-CoA dehydratase"/>
    <property type="match status" value="1"/>
</dbReference>
<dbReference type="InterPro" id="IPR018376">
    <property type="entry name" value="Enoyl-CoA_hyd/isom_CS"/>
</dbReference>
<dbReference type="InterPro" id="IPR001753">
    <property type="entry name" value="Enoyl-CoA_hydra/iso"/>
</dbReference>
<dbReference type="EC" id="4.2.1.17" evidence="4"/>
<keyword evidence="2 4" id="KW-0456">Lyase</keyword>
<dbReference type="SUPFAM" id="SSF52096">
    <property type="entry name" value="ClpP/crotonase"/>
    <property type="match status" value="1"/>
</dbReference>
<name>A0A090J2Z6_9BACI</name>
<evidence type="ECO:0000256" key="1">
    <source>
        <dbReference type="ARBA" id="ARBA00005254"/>
    </source>
</evidence>
<dbReference type="GO" id="GO:0004300">
    <property type="term" value="F:enoyl-CoA hydratase activity"/>
    <property type="evidence" value="ECO:0007669"/>
    <property type="project" value="UniProtKB-EC"/>
</dbReference>
<dbReference type="GO" id="GO:0006635">
    <property type="term" value="P:fatty acid beta-oxidation"/>
    <property type="evidence" value="ECO:0007669"/>
    <property type="project" value="TreeGrafter"/>
</dbReference>
<accession>A0A090J2Z6</accession>
<proteinExistence type="inferred from homology"/>
<organism evidence="4 5">
    <name type="scientific">Caldibacillus thermoamylovorans</name>
    <dbReference type="NCBI Taxonomy" id="35841"/>
    <lineage>
        <taxon>Bacteria</taxon>
        <taxon>Bacillati</taxon>
        <taxon>Bacillota</taxon>
        <taxon>Bacilli</taxon>
        <taxon>Bacillales</taxon>
        <taxon>Bacillaceae</taxon>
        <taxon>Caldibacillus</taxon>
    </lineage>
</organism>
<dbReference type="InterPro" id="IPR029045">
    <property type="entry name" value="ClpP/crotonase-like_dom_sf"/>
</dbReference>
<dbReference type="Gene3D" id="3.90.226.10">
    <property type="entry name" value="2-enoyl-CoA Hydratase, Chain A, domain 1"/>
    <property type="match status" value="1"/>
</dbReference>
<gene>
    <name evidence="4" type="primary">fadB</name>
    <name evidence="4" type="ORF">BT1A1_2422</name>
</gene>
<dbReference type="NCBIfam" id="NF005803">
    <property type="entry name" value="PRK07658.1"/>
    <property type="match status" value="1"/>
</dbReference>
<dbReference type="Proteomes" id="UP000040576">
    <property type="component" value="Unassembled WGS sequence"/>
</dbReference>
<dbReference type="Pfam" id="PF00378">
    <property type="entry name" value="ECH_1"/>
    <property type="match status" value="1"/>
</dbReference>
<dbReference type="AlphaFoldDB" id="A0A090J2Z6"/>